<gene>
    <name evidence="2" type="ORF">HNV28_29970</name>
</gene>
<organism evidence="2 3">
    <name type="scientific">Myxococcus xanthus</name>
    <dbReference type="NCBI Taxonomy" id="34"/>
    <lineage>
        <taxon>Bacteria</taxon>
        <taxon>Pseudomonadati</taxon>
        <taxon>Myxococcota</taxon>
        <taxon>Myxococcia</taxon>
        <taxon>Myxococcales</taxon>
        <taxon>Cystobacterineae</taxon>
        <taxon>Myxococcaceae</taxon>
        <taxon>Myxococcus</taxon>
    </lineage>
</organism>
<dbReference type="Pfam" id="PF13646">
    <property type="entry name" value="HEAT_2"/>
    <property type="match status" value="1"/>
</dbReference>
<comment type="caution">
    <text evidence="2">The sequence shown here is derived from an EMBL/GenBank/DDBJ whole genome shotgun (WGS) entry which is preliminary data.</text>
</comment>
<sequence length="389" mass="42279">MTSRNLRWTVAAGVLLVAAAVALLWPRTGPSLPGEPVPAEPTASAASGPRGTPGVGTPGATPSEPEPAVEQIPMPGCWDGLHAFDAAVSMDSFRKALTTAIGNGDRYLAAYLQERLTELVGNDATRALQVLEWAKGASGPELGIYMDALKAAPAVHAPQVAQSLMKLGEDPGAPLQTRSAALDALETQRKLAPGDIQRLKKLALDETLDSTAWVATRTLGRVMKEDYERTGTFEPYWKELLDIGGTSDDMAVRLLALEMPSYSNPVIGAESFDSLKRILSSDRERDVREMAAFRLGVTREPEKAMEILRAAFLAEHDLCVRWAIFRFAVRAGGDKALPMLEQFAAKDPRFTQDYLEFQALYASGTVDFARIWLGKREHHNCLVEEGAPH</sequence>
<protein>
    <submittedName>
        <fullName evidence="2">HEAT repeat domain-containing protein</fullName>
    </submittedName>
</protein>
<feature type="region of interest" description="Disordered" evidence="1">
    <location>
        <begin position="32"/>
        <end position="68"/>
    </location>
</feature>
<name>A0A7Y4ING1_MYXXA</name>
<dbReference type="SUPFAM" id="SSF48371">
    <property type="entry name" value="ARM repeat"/>
    <property type="match status" value="1"/>
</dbReference>
<evidence type="ECO:0000313" key="3">
    <source>
        <dbReference type="Proteomes" id="UP000533080"/>
    </source>
</evidence>
<dbReference type="InterPro" id="IPR016024">
    <property type="entry name" value="ARM-type_fold"/>
</dbReference>
<dbReference type="InterPro" id="IPR011989">
    <property type="entry name" value="ARM-like"/>
</dbReference>
<dbReference type="EMBL" id="JABFNT010000131">
    <property type="protein sequence ID" value="NOJ82501.1"/>
    <property type="molecule type" value="Genomic_DNA"/>
</dbReference>
<reference evidence="2 3" key="1">
    <citation type="submission" date="2020-05" db="EMBL/GenBank/DDBJ databases">
        <authorList>
            <person name="Whitworth D."/>
        </authorList>
    </citation>
    <scope>NUCLEOTIDE SEQUENCE [LARGE SCALE GENOMIC DNA]</scope>
    <source>
        <strain evidence="2 3">AM005</strain>
    </source>
</reference>
<proteinExistence type="predicted"/>
<dbReference type="AlphaFoldDB" id="A0A7Y4ING1"/>
<evidence type="ECO:0000313" key="2">
    <source>
        <dbReference type="EMBL" id="NOJ82501.1"/>
    </source>
</evidence>
<dbReference type="Gene3D" id="1.25.10.10">
    <property type="entry name" value="Leucine-rich Repeat Variant"/>
    <property type="match status" value="1"/>
</dbReference>
<accession>A0A7Y4ING1</accession>
<evidence type="ECO:0000256" key="1">
    <source>
        <dbReference type="SAM" id="MobiDB-lite"/>
    </source>
</evidence>
<dbReference type="Proteomes" id="UP000533080">
    <property type="component" value="Unassembled WGS sequence"/>
</dbReference>